<name>A0A1I7M5E2_9BURK</name>
<keyword evidence="3" id="KW-1185">Reference proteome</keyword>
<feature type="domain" description="ABC-three component systems C-terminal" evidence="1">
    <location>
        <begin position="270"/>
        <end position="396"/>
    </location>
</feature>
<evidence type="ECO:0000313" key="3">
    <source>
        <dbReference type="Proteomes" id="UP000199391"/>
    </source>
</evidence>
<dbReference type="Pfam" id="PF20283">
    <property type="entry name" value="CTD7"/>
    <property type="match status" value="1"/>
</dbReference>
<evidence type="ECO:0000259" key="1">
    <source>
        <dbReference type="Pfam" id="PF20283"/>
    </source>
</evidence>
<reference evidence="3" key="1">
    <citation type="submission" date="2016-10" db="EMBL/GenBank/DDBJ databases">
        <authorList>
            <person name="Varghese N."/>
            <person name="Submissions S."/>
        </authorList>
    </citation>
    <scope>NUCLEOTIDE SEQUENCE [LARGE SCALE GENOMIC DNA]</scope>
    <source>
        <strain evidence="3">CGMCC 1.11014</strain>
    </source>
</reference>
<dbReference type="EMBL" id="FPBO01000060">
    <property type="protein sequence ID" value="SFV17174.1"/>
    <property type="molecule type" value="Genomic_DNA"/>
</dbReference>
<dbReference type="OrthoDB" id="2786695at2"/>
<organism evidence="2 3">
    <name type="scientific">Pseudoduganella namucuonensis</name>
    <dbReference type="NCBI Taxonomy" id="1035707"/>
    <lineage>
        <taxon>Bacteria</taxon>
        <taxon>Pseudomonadati</taxon>
        <taxon>Pseudomonadota</taxon>
        <taxon>Betaproteobacteria</taxon>
        <taxon>Burkholderiales</taxon>
        <taxon>Oxalobacteraceae</taxon>
        <taxon>Telluria group</taxon>
        <taxon>Pseudoduganella</taxon>
    </lineage>
</organism>
<proteinExistence type="predicted"/>
<dbReference type="AlphaFoldDB" id="A0A1I7M5E2"/>
<accession>A0A1I7M5E2</accession>
<dbReference type="RefSeq" id="WP_143133470.1">
    <property type="nucleotide sequence ID" value="NZ_FPBO01000060.1"/>
</dbReference>
<evidence type="ECO:0000313" key="2">
    <source>
        <dbReference type="EMBL" id="SFV17174.1"/>
    </source>
</evidence>
<protein>
    <recommendedName>
        <fullName evidence="1">ABC-three component systems C-terminal domain-containing protein</fullName>
    </recommendedName>
</protein>
<sequence length="400" mass="45605">MATAGAGQKIVGYVYQFHRALYRLFSNTSPSAIIGIETQDDVVSLIRAPDGSVDIIYEQDKHSVQVAGHPYQDSSKNLWHTLDIWLEEVKKNVDPNARRQFCFVTNKDVPPSTFVRSMSNSNDDASIASCIKDLRTLAKGITGQVRPIAERVSSYTDEELAEVIRYISLLDEHGTPDGITPMDAVIELFHLPPSLKSRGHEIYQSVLGMLIEKCEGFWLKKEGAWIDKAPFSARLHAEIQAHGMKKFIEQPWMSLDMSEYLSKEQSDHFFLRQMKGFGMPDSLCNKAVGHYWGFYAERVRLIDEGDVPATDWVARDAELHDRWQQNLGNLELLKQDDESDLMFARKLFTATLDGKHFVNLGNYQTSNWYFTAGNYHALANHKDGVHYIYWHSDFSKKSSE</sequence>
<dbReference type="Proteomes" id="UP000199391">
    <property type="component" value="Unassembled WGS sequence"/>
</dbReference>
<gene>
    <name evidence="2" type="ORF">SAMN05216552_106018</name>
</gene>
<dbReference type="InterPro" id="IPR046913">
    <property type="entry name" value="ABC-3C_CTD7"/>
</dbReference>